<dbReference type="GO" id="GO:0004888">
    <property type="term" value="F:transmembrane signaling receptor activity"/>
    <property type="evidence" value="ECO:0007669"/>
    <property type="project" value="TreeGrafter"/>
</dbReference>
<dbReference type="OrthoDB" id="8940944at2759"/>
<evidence type="ECO:0000256" key="2">
    <source>
        <dbReference type="ARBA" id="ARBA00023157"/>
    </source>
</evidence>
<dbReference type="InterPro" id="IPR003599">
    <property type="entry name" value="Ig_sub"/>
</dbReference>
<dbReference type="SMART" id="SM00409">
    <property type="entry name" value="IG"/>
    <property type="match status" value="1"/>
</dbReference>
<protein>
    <submittedName>
        <fullName evidence="5">Leukocyte immunoglobulin-like receptor subfamily A member 3</fullName>
    </submittedName>
</protein>
<feature type="signal peptide" evidence="3">
    <location>
        <begin position="1"/>
        <end position="21"/>
    </location>
</feature>
<dbReference type="RefSeq" id="XP_042626650.1">
    <property type="nucleotide sequence ID" value="XM_042770716.1"/>
</dbReference>
<dbReference type="GeneID" id="109069307"/>
<name>A0A9R0B9M5_CYPCA</name>
<feature type="domain" description="Ig-like" evidence="4">
    <location>
        <begin position="116"/>
        <end position="182"/>
    </location>
</feature>
<dbReference type="GO" id="GO:0006955">
    <property type="term" value="P:immune response"/>
    <property type="evidence" value="ECO:0007669"/>
    <property type="project" value="TreeGrafter"/>
</dbReference>
<reference evidence="5" key="1">
    <citation type="submission" date="2025-08" db="UniProtKB">
        <authorList>
            <consortium name="RefSeq"/>
        </authorList>
    </citation>
    <scope>IDENTIFICATION</scope>
    <source>
        <tissue evidence="5">Muscle</tissue>
    </source>
</reference>
<dbReference type="KEGG" id="ccar:109069307"/>
<gene>
    <name evidence="5" type="primary">LOC109069307</name>
</gene>
<evidence type="ECO:0000259" key="4">
    <source>
        <dbReference type="PROSITE" id="PS50835"/>
    </source>
</evidence>
<keyword evidence="2" id="KW-1015">Disulfide bond</keyword>
<dbReference type="SMART" id="SM00408">
    <property type="entry name" value="IGc2"/>
    <property type="match status" value="1"/>
</dbReference>
<keyword evidence="1 3" id="KW-0732">Signal</keyword>
<dbReference type="InterPro" id="IPR007110">
    <property type="entry name" value="Ig-like_dom"/>
</dbReference>
<organism evidence="5">
    <name type="scientific">Cyprinus carpio</name>
    <name type="common">Common carp</name>
    <dbReference type="NCBI Taxonomy" id="7962"/>
    <lineage>
        <taxon>Eukaryota</taxon>
        <taxon>Metazoa</taxon>
        <taxon>Chordata</taxon>
        <taxon>Craniata</taxon>
        <taxon>Vertebrata</taxon>
        <taxon>Euteleostomi</taxon>
        <taxon>Actinopterygii</taxon>
        <taxon>Neopterygii</taxon>
        <taxon>Teleostei</taxon>
        <taxon>Ostariophysi</taxon>
        <taxon>Cypriniformes</taxon>
        <taxon>Cyprinidae</taxon>
        <taxon>Cyprininae</taxon>
        <taxon>Cyprinus</taxon>
    </lineage>
</organism>
<sequence length="182" mass="20733">MELSQLHLVLLLISSIHSAQTEERPKPTVTIKPAHHVFRGETVTLRCDIYSEGVTSWSYSWYKEGSTIVSSDQQEHTLRSVTESDAGKYTCKGSETEGSRWSQKSDAVTLRVSERPKPTVTIKPAQHVFRGETVTLRCDIYSEGVTSWRYSWYKDGSFSVFSYRQGTHTQFLLLSLTQLIHL</sequence>
<proteinExistence type="predicted"/>
<evidence type="ECO:0000256" key="3">
    <source>
        <dbReference type="SAM" id="SignalP"/>
    </source>
</evidence>
<dbReference type="AlphaFoldDB" id="A0A9R0B9M5"/>
<dbReference type="PANTHER" id="PTHR11481:SF64">
    <property type="entry name" value="FC RECEPTOR-LIKE PROTEIN 4"/>
    <property type="match status" value="1"/>
</dbReference>
<dbReference type="FunFam" id="2.60.40.10:FF:001607">
    <property type="entry name" value="Leukocyte immune-type receptor TS32.15 L2.5a"/>
    <property type="match status" value="1"/>
</dbReference>
<evidence type="ECO:0000256" key="1">
    <source>
        <dbReference type="ARBA" id="ARBA00022729"/>
    </source>
</evidence>
<evidence type="ECO:0000313" key="5">
    <source>
        <dbReference type="RefSeq" id="XP_042626650.1"/>
    </source>
</evidence>
<dbReference type="PROSITE" id="PS50835">
    <property type="entry name" value="IG_LIKE"/>
    <property type="match status" value="2"/>
</dbReference>
<dbReference type="InterPro" id="IPR003598">
    <property type="entry name" value="Ig_sub2"/>
</dbReference>
<dbReference type="PANTHER" id="PTHR11481">
    <property type="entry name" value="IMMUNOGLOBULIN FC RECEPTOR"/>
    <property type="match status" value="1"/>
</dbReference>
<dbReference type="InterPro" id="IPR050488">
    <property type="entry name" value="Ig_Fc_receptor"/>
</dbReference>
<dbReference type="Proteomes" id="UP001155660">
    <property type="component" value="Chromosome A15"/>
</dbReference>
<feature type="domain" description="Ig-like" evidence="4">
    <location>
        <begin position="25"/>
        <end position="109"/>
    </location>
</feature>
<dbReference type="GO" id="GO:0009897">
    <property type="term" value="C:external side of plasma membrane"/>
    <property type="evidence" value="ECO:0007669"/>
    <property type="project" value="TreeGrafter"/>
</dbReference>
<dbReference type="Pfam" id="PF13895">
    <property type="entry name" value="Ig_2"/>
    <property type="match status" value="2"/>
</dbReference>
<feature type="chain" id="PRO_5040316526" evidence="3">
    <location>
        <begin position="22"/>
        <end position="182"/>
    </location>
</feature>
<dbReference type="GO" id="GO:0007166">
    <property type="term" value="P:cell surface receptor signaling pathway"/>
    <property type="evidence" value="ECO:0007669"/>
    <property type="project" value="TreeGrafter"/>
</dbReference>
<accession>A0A9R0B9M5</accession>